<dbReference type="InParanoid" id="B4NE84"/>
<evidence type="ECO:0000256" key="5">
    <source>
        <dbReference type="ARBA" id="ARBA00022725"/>
    </source>
</evidence>
<keyword evidence="2" id="KW-1003">Cell membrane</keyword>
<keyword evidence="9 10" id="KW-0807">Transducer</keyword>
<feature type="transmembrane region" description="Helical" evidence="10">
    <location>
        <begin position="66"/>
        <end position="86"/>
    </location>
</feature>
<keyword evidence="8 10" id="KW-0675">Receptor</keyword>
<evidence type="ECO:0000256" key="6">
    <source>
        <dbReference type="ARBA" id="ARBA00022989"/>
    </source>
</evidence>
<evidence type="ECO:0000313" key="11">
    <source>
        <dbReference type="EMBL" id="EDW82053.1"/>
    </source>
</evidence>
<dbReference type="Pfam" id="PF02949">
    <property type="entry name" value="7tm_6"/>
    <property type="match status" value="1"/>
</dbReference>
<keyword evidence="5 10" id="KW-0552">Olfaction</keyword>
<dbReference type="GO" id="GO:0007165">
    <property type="term" value="P:signal transduction"/>
    <property type="evidence" value="ECO:0007669"/>
    <property type="project" value="UniProtKB-KW"/>
</dbReference>
<feature type="transmembrane region" description="Helical" evidence="10">
    <location>
        <begin position="30"/>
        <end position="54"/>
    </location>
</feature>
<accession>B4NE84</accession>
<protein>
    <recommendedName>
        <fullName evidence="10">Odorant receptor</fullName>
    </recommendedName>
</protein>
<keyword evidence="3 10" id="KW-0716">Sensory transduction</keyword>
<dbReference type="OrthoDB" id="6597368at2759"/>
<dbReference type="HOGENOM" id="CLU_033399_8_1_1"/>
<dbReference type="InterPro" id="IPR004117">
    <property type="entry name" value="7tm6_olfct_rcpt"/>
</dbReference>
<dbReference type="PANTHER" id="PTHR21137">
    <property type="entry name" value="ODORANT RECEPTOR"/>
    <property type="match status" value="1"/>
</dbReference>
<reference evidence="11 12" key="1">
    <citation type="journal article" date="2007" name="Nature">
        <title>Evolution of genes and genomes on the Drosophila phylogeny.</title>
        <authorList>
            <consortium name="Drosophila 12 Genomes Consortium"/>
            <person name="Clark A.G."/>
            <person name="Eisen M.B."/>
            <person name="Smith D.R."/>
            <person name="Bergman C.M."/>
            <person name="Oliver B."/>
            <person name="Markow T.A."/>
            <person name="Kaufman T.C."/>
            <person name="Kellis M."/>
            <person name="Gelbart W."/>
            <person name="Iyer V.N."/>
            <person name="Pollard D.A."/>
            <person name="Sackton T.B."/>
            <person name="Larracuente A.M."/>
            <person name="Singh N.D."/>
            <person name="Abad J.P."/>
            <person name="Abt D.N."/>
            <person name="Adryan B."/>
            <person name="Aguade M."/>
            <person name="Akashi H."/>
            <person name="Anderson W.W."/>
            <person name="Aquadro C.F."/>
            <person name="Ardell D.H."/>
            <person name="Arguello R."/>
            <person name="Artieri C.G."/>
            <person name="Barbash D.A."/>
            <person name="Barker D."/>
            <person name="Barsanti P."/>
            <person name="Batterham P."/>
            <person name="Batzoglou S."/>
            <person name="Begun D."/>
            <person name="Bhutkar A."/>
            <person name="Blanco E."/>
            <person name="Bosak S.A."/>
            <person name="Bradley R.K."/>
            <person name="Brand A.D."/>
            <person name="Brent M.R."/>
            <person name="Brooks A.N."/>
            <person name="Brown R.H."/>
            <person name="Butlin R.K."/>
            <person name="Caggese C."/>
            <person name="Calvi B.R."/>
            <person name="Bernardo de Carvalho A."/>
            <person name="Caspi A."/>
            <person name="Castrezana S."/>
            <person name="Celniker S.E."/>
            <person name="Chang J.L."/>
            <person name="Chapple C."/>
            <person name="Chatterji S."/>
            <person name="Chinwalla A."/>
            <person name="Civetta A."/>
            <person name="Clifton S.W."/>
            <person name="Comeron J.M."/>
            <person name="Costello J.C."/>
            <person name="Coyne J.A."/>
            <person name="Daub J."/>
            <person name="David R.G."/>
            <person name="Delcher A.L."/>
            <person name="Delehaunty K."/>
            <person name="Do C.B."/>
            <person name="Ebling H."/>
            <person name="Edwards K."/>
            <person name="Eickbush T."/>
            <person name="Evans J.D."/>
            <person name="Filipski A."/>
            <person name="Findeiss S."/>
            <person name="Freyhult E."/>
            <person name="Fulton L."/>
            <person name="Fulton R."/>
            <person name="Garcia A.C."/>
            <person name="Gardiner A."/>
            <person name="Garfield D.A."/>
            <person name="Garvin B.E."/>
            <person name="Gibson G."/>
            <person name="Gilbert D."/>
            <person name="Gnerre S."/>
            <person name="Godfrey J."/>
            <person name="Good R."/>
            <person name="Gotea V."/>
            <person name="Gravely B."/>
            <person name="Greenberg A.J."/>
            <person name="Griffiths-Jones S."/>
            <person name="Gross S."/>
            <person name="Guigo R."/>
            <person name="Gustafson E.A."/>
            <person name="Haerty W."/>
            <person name="Hahn M.W."/>
            <person name="Halligan D.L."/>
            <person name="Halpern A.L."/>
            <person name="Halter G.M."/>
            <person name="Han M.V."/>
            <person name="Heger A."/>
            <person name="Hillier L."/>
            <person name="Hinrichs A.S."/>
            <person name="Holmes I."/>
            <person name="Hoskins R.A."/>
            <person name="Hubisz M.J."/>
            <person name="Hultmark D."/>
            <person name="Huntley M.A."/>
            <person name="Jaffe D.B."/>
            <person name="Jagadeeshan S."/>
            <person name="Jeck W.R."/>
            <person name="Johnson J."/>
            <person name="Jones C.D."/>
            <person name="Jordan W.C."/>
            <person name="Karpen G.H."/>
            <person name="Kataoka E."/>
            <person name="Keightley P.D."/>
            <person name="Kheradpour P."/>
            <person name="Kirkness E.F."/>
            <person name="Koerich L.B."/>
            <person name="Kristiansen K."/>
            <person name="Kudrna D."/>
            <person name="Kulathinal R.J."/>
            <person name="Kumar S."/>
            <person name="Kwok R."/>
            <person name="Lander E."/>
            <person name="Langley C.H."/>
            <person name="Lapoint R."/>
            <person name="Lazzaro B.P."/>
            <person name="Lee S.J."/>
            <person name="Levesque L."/>
            <person name="Li R."/>
            <person name="Lin C.F."/>
            <person name="Lin M.F."/>
            <person name="Lindblad-Toh K."/>
            <person name="Llopart A."/>
            <person name="Long M."/>
            <person name="Low L."/>
            <person name="Lozovsky E."/>
            <person name="Lu J."/>
            <person name="Luo M."/>
            <person name="Machado C.A."/>
            <person name="Makalowski W."/>
            <person name="Marzo M."/>
            <person name="Matsuda M."/>
            <person name="Matzkin L."/>
            <person name="McAllister B."/>
            <person name="McBride C.S."/>
            <person name="McKernan B."/>
            <person name="McKernan K."/>
            <person name="Mendez-Lago M."/>
            <person name="Minx P."/>
            <person name="Mollenhauer M.U."/>
            <person name="Montooth K."/>
            <person name="Mount S.M."/>
            <person name="Mu X."/>
            <person name="Myers E."/>
            <person name="Negre B."/>
            <person name="Newfeld S."/>
            <person name="Nielsen R."/>
            <person name="Noor M.A."/>
            <person name="O'Grady P."/>
            <person name="Pachter L."/>
            <person name="Papaceit M."/>
            <person name="Parisi M.J."/>
            <person name="Parisi M."/>
            <person name="Parts L."/>
            <person name="Pedersen J.S."/>
            <person name="Pesole G."/>
            <person name="Phillippy A.M."/>
            <person name="Ponting C.P."/>
            <person name="Pop M."/>
            <person name="Porcelli D."/>
            <person name="Powell J.R."/>
            <person name="Prohaska S."/>
            <person name="Pruitt K."/>
            <person name="Puig M."/>
            <person name="Quesneville H."/>
            <person name="Ram K.R."/>
            <person name="Rand D."/>
            <person name="Rasmussen M.D."/>
            <person name="Reed L.K."/>
            <person name="Reenan R."/>
            <person name="Reily A."/>
            <person name="Remington K.A."/>
            <person name="Rieger T.T."/>
            <person name="Ritchie M.G."/>
            <person name="Robin C."/>
            <person name="Rogers Y.H."/>
            <person name="Rohde C."/>
            <person name="Rozas J."/>
            <person name="Rubenfield M.J."/>
            <person name="Ruiz A."/>
            <person name="Russo S."/>
            <person name="Salzberg S.L."/>
            <person name="Sanchez-Gracia A."/>
            <person name="Saranga D.J."/>
            <person name="Sato H."/>
            <person name="Schaeffer S.W."/>
            <person name="Schatz M.C."/>
            <person name="Schlenke T."/>
            <person name="Schwartz R."/>
            <person name="Segarra C."/>
            <person name="Singh R.S."/>
            <person name="Sirot L."/>
            <person name="Sirota M."/>
            <person name="Sisneros N.B."/>
            <person name="Smith C.D."/>
            <person name="Smith T.F."/>
            <person name="Spieth J."/>
            <person name="Stage D.E."/>
            <person name="Stark A."/>
            <person name="Stephan W."/>
            <person name="Strausberg R.L."/>
            <person name="Strempel S."/>
            <person name="Sturgill D."/>
            <person name="Sutton G."/>
            <person name="Sutton G.G."/>
            <person name="Tao W."/>
            <person name="Teichmann S."/>
            <person name="Tobari Y.N."/>
            <person name="Tomimura Y."/>
            <person name="Tsolas J.M."/>
            <person name="Valente V.L."/>
            <person name="Venter E."/>
            <person name="Venter J.C."/>
            <person name="Vicario S."/>
            <person name="Vieira F.G."/>
            <person name="Vilella A.J."/>
            <person name="Villasante A."/>
            <person name="Walenz B."/>
            <person name="Wang J."/>
            <person name="Wasserman M."/>
            <person name="Watts T."/>
            <person name="Wilson D."/>
            <person name="Wilson R.K."/>
            <person name="Wing R.A."/>
            <person name="Wolfner M.F."/>
            <person name="Wong A."/>
            <person name="Wong G.K."/>
            <person name="Wu C.I."/>
            <person name="Wu G."/>
            <person name="Yamamoto D."/>
            <person name="Yang H.P."/>
            <person name="Yang S.P."/>
            <person name="Yorke J.A."/>
            <person name="Yoshida K."/>
            <person name="Zdobnov E."/>
            <person name="Zhang P."/>
            <person name="Zhang Y."/>
            <person name="Zimin A.V."/>
            <person name="Baldwin J."/>
            <person name="Abdouelleil A."/>
            <person name="Abdulkadir J."/>
            <person name="Abebe A."/>
            <person name="Abera B."/>
            <person name="Abreu J."/>
            <person name="Acer S.C."/>
            <person name="Aftuck L."/>
            <person name="Alexander A."/>
            <person name="An P."/>
            <person name="Anderson E."/>
            <person name="Anderson S."/>
            <person name="Arachi H."/>
            <person name="Azer M."/>
            <person name="Bachantsang P."/>
            <person name="Barry A."/>
            <person name="Bayul T."/>
            <person name="Berlin A."/>
            <person name="Bessette D."/>
            <person name="Bloom T."/>
            <person name="Blye J."/>
            <person name="Boguslavskiy L."/>
            <person name="Bonnet C."/>
            <person name="Boukhgalter B."/>
            <person name="Bourzgui I."/>
            <person name="Brown A."/>
            <person name="Cahill P."/>
            <person name="Channer S."/>
            <person name="Cheshatsang Y."/>
            <person name="Chuda L."/>
            <person name="Citroen M."/>
            <person name="Collymore A."/>
            <person name="Cooke P."/>
            <person name="Costello M."/>
            <person name="D'Aco K."/>
            <person name="Daza R."/>
            <person name="De Haan G."/>
            <person name="DeGray S."/>
            <person name="DeMaso C."/>
            <person name="Dhargay N."/>
            <person name="Dooley K."/>
            <person name="Dooley E."/>
            <person name="Doricent M."/>
            <person name="Dorje P."/>
            <person name="Dorjee K."/>
            <person name="Dupes A."/>
            <person name="Elong R."/>
            <person name="Falk J."/>
            <person name="Farina A."/>
            <person name="Faro S."/>
            <person name="Ferguson D."/>
            <person name="Fisher S."/>
            <person name="Foley C.D."/>
            <person name="Franke A."/>
            <person name="Friedrich D."/>
            <person name="Gadbois L."/>
            <person name="Gearin G."/>
            <person name="Gearin C.R."/>
            <person name="Giannoukos G."/>
            <person name="Goode T."/>
            <person name="Graham J."/>
            <person name="Grandbois E."/>
            <person name="Grewal S."/>
            <person name="Gyaltsen K."/>
            <person name="Hafez N."/>
            <person name="Hagos B."/>
            <person name="Hall J."/>
            <person name="Henson C."/>
            <person name="Hollinger A."/>
            <person name="Honan T."/>
            <person name="Huard M.D."/>
            <person name="Hughes L."/>
            <person name="Hurhula B."/>
            <person name="Husby M.E."/>
            <person name="Kamat A."/>
            <person name="Kanga B."/>
            <person name="Kashin S."/>
            <person name="Khazanovich D."/>
            <person name="Kisner P."/>
            <person name="Lance K."/>
            <person name="Lara M."/>
            <person name="Lee W."/>
            <person name="Lennon N."/>
            <person name="Letendre F."/>
            <person name="LeVine R."/>
            <person name="Lipovsky A."/>
            <person name="Liu X."/>
            <person name="Liu J."/>
            <person name="Liu S."/>
            <person name="Lokyitsang T."/>
            <person name="Lokyitsang Y."/>
            <person name="Lubonja R."/>
            <person name="Lui A."/>
            <person name="MacDonald P."/>
            <person name="Magnisalis V."/>
            <person name="Maru K."/>
            <person name="Matthews C."/>
            <person name="McCusker W."/>
            <person name="McDonough S."/>
            <person name="Mehta T."/>
            <person name="Meldrim J."/>
            <person name="Meneus L."/>
            <person name="Mihai O."/>
            <person name="Mihalev A."/>
            <person name="Mihova T."/>
            <person name="Mittelman R."/>
            <person name="Mlenga V."/>
            <person name="Montmayeur A."/>
            <person name="Mulrain L."/>
            <person name="Navidi A."/>
            <person name="Naylor J."/>
            <person name="Negash T."/>
            <person name="Nguyen T."/>
            <person name="Nguyen N."/>
            <person name="Nicol R."/>
            <person name="Norbu C."/>
            <person name="Norbu N."/>
            <person name="Novod N."/>
            <person name="O'Neill B."/>
            <person name="Osman S."/>
            <person name="Markiewicz E."/>
            <person name="Oyono O.L."/>
            <person name="Patti C."/>
            <person name="Phunkhang P."/>
            <person name="Pierre F."/>
            <person name="Priest M."/>
            <person name="Raghuraman S."/>
            <person name="Rege F."/>
            <person name="Reyes R."/>
            <person name="Rise C."/>
            <person name="Rogov P."/>
            <person name="Ross K."/>
            <person name="Ryan E."/>
            <person name="Settipalli S."/>
            <person name="Shea T."/>
            <person name="Sherpa N."/>
            <person name="Shi L."/>
            <person name="Shih D."/>
            <person name="Sparrow T."/>
            <person name="Spaulding J."/>
            <person name="Stalker J."/>
            <person name="Stange-Thomann N."/>
            <person name="Stavropoulos S."/>
            <person name="Stone C."/>
            <person name="Strader C."/>
            <person name="Tesfaye S."/>
            <person name="Thomson T."/>
            <person name="Thoulutsang Y."/>
            <person name="Thoulutsang D."/>
            <person name="Topham K."/>
            <person name="Topping I."/>
            <person name="Tsamla T."/>
            <person name="Vassiliev H."/>
            <person name="Vo A."/>
            <person name="Wangchuk T."/>
            <person name="Wangdi T."/>
            <person name="Weiand M."/>
            <person name="Wilkinson J."/>
            <person name="Wilson A."/>
            <person name="Yadav S."/>
            <person name="Young G."/>
            <person name="Yu Q."/>
            <person name="Zembek L."/>
            <person name="Zhong D."/>
            <person name="Zimmer A."/>
            <person name="Zwirko Z."/>
            <person name="Jaffe D.B."/>
            <person name="Alvarez P."/>
            <person name="Brockman W."/>
            <person name="Butler J."/>
            <person name="Chin C."/>
            <person name="Gnerre S."/>
            <person name="Grabherr M."/>
            <person name="Kleber M."/>
            <person name="Mauceli E."/>
            <person name="MacCallum I."/>
        </authorList>
    </citation>
    <scope>NUCLEOTIDE SEQUENCE [LARGE SCALE GENOMIC DNA]</scope>
    <source>
        <strain evidence="12">Tucson 14030-0811.24</strain>
    </source>
</reference>
<organism evidence="11 12">
    <name type="scientific">Drosophila willistoni</name>
    <name type="common">Fruit fly</name>
    <dbReference type="NCBI Taxonomy" id="7260"/>
    <lineage>
        <taxon>Eukaryota</taxon>
        <taxon>Metazoa</taxon>
        <taxon>Ecdysozoa</taxon>
        <taxon>Arthropoda</taxon>
        <taxon>Hexapoda</taxon>
        <taxon>Insecta</taxon>
        <taxon>Pterygota</taxon>
        <taxon>Neoptera</taxon>
        <taxon>Endopterygota</taxon>
        <taxon>Diptera</taxon>
        <taxon>Brachycera</taxon>
        <taxon>Muscomorpha</taxon>
        <taxon>Ephydroidea</taxon>
        <taxon>Drosophilidae</taxon>
        <taxon>Drosophila</taxon>
        <taxon>Sophophora</taxon>
    </lineage>
</organism>
<dbReference type="GO" id="GO:0004984">
    <property type="term" value="F:olfactory receptor activity"/>
    <property type="evidence" value="ECO:0007669"/>
    <property type="project" value="InterPro"/>
</dbReference>
<dbReference type="FunCoup" id="B4NE84">
    <property type="interactions" value="30"/>
</dbReference>
<gene>
    <name evidence="11" type="primary">Dwil\GK18847</name>
    <name evidence="11" type="ORF">Dwil_GK18847</name>
</gene>
<dbReference type="PhylomeDB" id="B4NE84"/>
<dbReference type="OMA" id="CYFGDRM"/>
<evidence type="ECO:0000256" key="8">
    <source>
        <dbReference type="ARBA" id="ARBA00023170"/>
    </source>
</evidence>
<sequence length="380" mass="43437">MDTHSGLKYHYRVWELTGLIQPEGMSRRRFLLYAIILNTFVTLFFPMTLLAKLFYTQSLPELCENLTITITDIAAGLKFLNVFLVLKELKKIRHLVKQLDARALEVNNEEELGVLDRGVRWSKNSFRIFAGIFVFGTCLSCLRVYLSKERTLLYPAWFGIDWRQSDSAYGIIFAYQFLGLVVQALQDCANDSYPPAFLCLLTAHMRVLELRIRRIGYEGHGSRGDAHAKLVECIQDFMQIHRLTNIIQQILSVTCMVQFACSAAVQCTVAMHFLFISGSNDLSAMALSLVFFAAVTLEIFIFCYFGDGLQAQSMALLNAFYSCNWMEQSLEFRRDLIIVMIRTQKVSYICAGGYIPLTLETFVQVMRFTYSAFTLLLKAV</sequence>
<comment type="subcellular location">
    <subcellularLocation>
        <location evidence="1 10">Cell membrane</location>
        <topology evidence="1 10">Multi-pass membrane protein</topology>
    </subcellularLocation>
</comment>
<dbReference type="PANTHER" id="PTHR21137:SF35">
    <property type="entry name" value="ODORANT RECEPTOR 19A-RELATED"/>
    <property type="match status" value="1"/>
</dbReference>
<evidence type="ECO:0000256" key="3">
    <source>
        <dbReference type="ARBA" id="ARBA00022606"/>
    </source>
</evidence>
<dbReference type="KEGG" id="dwi:6648819"/>
<name>B4NE84_DROWI</name>
<comment type="caution">
    <text evidence="10">Lacks conserved residue(s) required for the propagation of feature annotation.</text>
</comment>
<dbReference type="Proteomes" id="UP000007798">
    <property type="component" value="Unassembled WGS sequence"/>
</dbReference>
<feature type="transmembrane region" description="Helical" evidence="10">
    <location>
        <begin position="167"/>
        <end position="185"/>
    </location>
</feature>
<proteinExistence type="inferred from homology"/>
<keyword evidence="12" id="KW-1185">Reference proteome</keyword>
<dbReference type="GO" id="GO:0005886">
    <property type="term" value="C:plasma membrane"/>
    <property type="evidence" value="ECO:0007669"/>
    <property type="project" value="UniProtKB-SubCell"/>
</dbReference>
<comment type="similarity">
    <text evidence="10">Belongs to the insect chemoreceptor superfamily. Heteromeric odorant receptor channel (TC 1.A.69) family.</text>
</comment>
<keyword evidence="4 10" id="KW-0812">Transmembrane</keyword>
<evidence type="ECO:0000256" key="4">
    <source>
        <dbReference type="ARBA" id="ARBA00022692"/>
    </source>
</evidence>
<dbReference type="EMBL" id="CH964239">
    <property type="protein sequence ID" value="EDW82053.1"/>
    <property type="molecule type" value="Genomic_DNA"/>
</dbReference>
<keyword evidence="6 10" id="KW-1133">Transmembrane helix</keyword>
<evidence type="ECO:0000256" key="2">
    <source>
        <dbReference type="ARBA" id="ARBA00022475"/>
    </source>
</evidence>
<dbReference type="GO" id="GO:0005549">
    <property type="term" value="F:odorant binding"/>
    <property type="evidence" value="ECO:0007669"/>
    <property type="project" value="InterPro"/>
</dbReference>
<keyword evidence="7 10" id="KW-0472">Membrane</keyword>
<dbReference type="AlphaFoldDB" id="B4NE84"/>
<evidence type="ECO:0000313" key="12">
    <source>
        <dbReference type="Proteomes" id="UP000007798"/>
    </source>
</evidence>
<dbReference type="eggNOG" id="ENOG502SAW0">
    <property type="taxonomic scope" value="Eukaryota"/>
</dbReference>
<feature type="transmembrane region" description="Helical" evidence="10">
    <location>
        <begin position="126"/>
        <end position="147"/>
    </location>
</feature>
<feature type="transmembrane region" description="Helical" evidence="10">
    <location>
        <begin position="250"/>
        <end position="276"/>
    </location>
</feature>
<evidence type="ECO:0000256" key="10">
    <source>
        <dbReference type="RuleBase" id="RU351113"/>
    </source>
</evidence>
<feature type="transmembrane region" description="Helical" evidence="10">
    <location>
        <begin position="282"/>
        <end position="305"/>
    </location>
</feature>
<evidence type="ECO:0000256" key="7">
    <source>
        <dbReference type="ARBA" id="ARBA00023136"/>
    </source>
</evidence>
<evidence type="ECO:0000256" key="1">
    <source>
        <dbReference type="ARBA" id="ARBA00004651"/>
    </source>
</evidence>
<evidence type="ECO:0000256" key="9">
    <source>
        <dbReference type="ARBA" id="ARBA00023224"/>
    </source>
</evidence>